<gene>
    <name evidence="3" type="ORF">M6B38_392000</name>
</gene>
<dbReference type="AlphaFoldDB" id="A0AAX6FZZ3"/>
<evidence type="ECO:0000313" key="3">
    <source>
        <dbReference type="EMBL" id="KAJ6821668.1"/>
    </source>
</evidence>
<dbReference type="PANTHER" id="PTHR35749">
    <property type="entry name" value="OSJNBA0084A10.10 PROTEIN"/>
    <property type="match status" value="1"/>
</dbReference>
<feature type="compositionally biased region" description="Basic and acidic residues" evidence="2">
    <location>
        <begin position="152"/>
        <end position="167"/>
    </location>
</feature>
<dbReference type="EMBL" id="JANAVB010024995">
    <property type="protein sequence ID" value="KAJ6821668.1"/>
    <property type="molecule type" value="Genomic_DNA"/>
</dbReference>
<dbReference type="PANTHER" id="PTHR35749:SF1">
    <property type="entry name" value="OSJNBA0084A10.10 PROTEIN"/>
    <property type="match status" value="1"/>
</dbReference>
<name>A0AAX6FZZ3_IRIPA</name>
<keyword evidence="1" id="KW-0175">Coiled coil</keyword>
<keyword evidence="4" id="KW-1185">Reference proteome</keyword>
<evidence type="ECO:0000313" key="4">
    <source>
        <dbReference type="Proteomes" id="UP001140949"/>
    </source>
</evidence>
<organism evidence="3 4">
    <name type="scientific">Iris pallida</name>
    <name type="common">Sweet iris</name>
    <dbReference type="NCBI Taxonomy" id="29817"/>
    <lineage>
        <taxon>Eukaryota</taxon>
        <taxon>Viridiplantae</taxon>
        <taxon>Streptophyta</taxon>
        <taxon>Embryophyta</taxon>
        <taxon>Tracheophyta</taxon>
        <taxon>Spermatophyta</taxon>
        <taxon>Magnoliopsida</taxon>
        <taxon>Liliopsida</taxon>
        <taxon>Asparagales</taxon>
        <taxon>Iridaceae</taxon>
        <taxon>Iridoideae</taxon>
        <taxon>Irideae</taxon>
        <taxon>Iris</taxon>
    </lineage>
</organism>
<dbReference type="Proteomes" id="UP001140949">
    <property type="component" value="Unassembled WGS sequence"/>
</dbReference>
<accession>A0AAX6FZZ3</accession>
<protein>
    <submittedName>
        <fullName evidence="3">Uncharacterized protein</fullName>
    </submittedName>
</protein>
<feature type="coiled-coil region" evidence="1">
    <location>
        <begin position="30"/>
        <end position="79"/>
    </location>
</feature>
<reference evidence="3" key="2">
    <citation type="submission" date="2023-04" db="EMBL/GenBank/DDBJ databases">
        <authorList>
            <person name="Bruccoleri R.E."/>
            <person name="Oakeley E.J."/>
            <person name="Faust A.-M."/>
            <person name="Dessus-Babus S."/>
            <person name="Altorfer M."/>
            <person name="Burckhardt D."/>
            <person name="Oertli M."/>
            <person name="Naumann U."/>
            <person name="Petersen F."/>
            <person name="Wong J."/>
        </authorList>
    </citation>
    <scope>NUCLEOTIDE SEQUENCE</scope>
    <source>
        <strain evidence="3">GSM-AAB239-AS_SAM_17_03QT</strain>
        <tissue evidence="3">Leaf</tissue>
    </source>
</reference>
<feature type="compositionally biased region" description="Polar residues" evidence="2">
    <location>
        <begin position="128"/>
        <end position="137"/>
    </location>
</feature>
<evidence type="ECO:0000256" key="2">
    <source>
        <dbReference type="SAM" id="MobiDB-lite"/>
    </source>
</evidence>
<comment type="caution">
    <text evidence="3">The sequence shown here is derived from an EMBL/GenBank/DDBJ whole genome shotgun (WGS) entry which is preliminary data.</text>
</comment>
<feature type="region of interest" description="Disordered" evidence="2">
    <location>
        <begin position="123"/>
        <end position="167"/>
    </location>
</feature>
<sequence>MNKIVEFGRKAMFYVRVLSGYEERRIRAYRLQLQQRMEAAQAKKAELRRVPEKAILAEVRRMVEEMQALNKKLEETETAIEEYFKPVDMSANIIVDMQLKKEEQQMKLMMKAVEEEAMLRREMAVKEAQQNNVDPSDQIQHTESTTTQQEQTKLHDNDTESSKRASM</sequence>
<reference evidence="3" key="1">
    <citation type="journal article" date="2023" name="GigaByte">
        <title>Genome assembly of the bearded iris, Iris pallida Lam.</title>
        <authorList>
            <person name="Bruccoleri R.E."/>
            <person name="Oakeley E.J."/>
            <person name="Faust A.M.E."/>
            <person name="Altorfer M."/>
            <person name="Dessus-Babus S."/>
            <person name="Burckhardt D."/>
            <person name="Oertli M."/>
            <person name="Naumann U."/>
            <person name="Petersen F."/>
            <person name="Wong J."/>
        </authorList>
    </citation>
    <scope>NUCLEOTIDE SEQUENCE</scope>
    <source>
        <strain evidence="3">GSM-AAB239-AS_SAM_17_03QT</strain>
    </source>
</reference>
<evidence type="ECO:0000256" key="1">
    <source>
        <dbReference type="SAM" id="Coils"/>
    </source>
</evidence>
<proteinExistence type="predicted"/>
<feature type="compositionally biased region" description="Low complexity" evidence="2">
    <location>
        <begin position="138"/>
        <end position="151"/>
    </location>
</feature>